<evidence type="ECO:0000313" key="11">
    <source>
        <dbReference type="Proteomes" id="UP000032544"/>
    </source>
</evidence>
<keyword evidence="5 8" id="KW-0460">Magnesium</keyword>
<sequence length="183" mass="20821">MQITTIILAGGLSKRMGTDKALLELDGRTLLERAIDLCKPFSSELLISSNHQAHTTFGYPVIEDEIKNCGPIGGIYSCLKRSSNDWNLVLSVDTPFVQKSFIDFLKEETRNFEAVVPVHEGKKEPLIAFYHKSTLPEIRTMIEGGDYKLHFLLQRLNTNFVESGEWLEKYPKLFQNLNCPEDI</sequence>
<dbReference type="InterPro" id="IPR025877">
    <property type="entry name" value="MobA-like_NTP_Trfase"/>
</dbReference>
<dbReference type="OrthoDB" id="9788394at2"/>
<evidence type="ECO:0000256" key="1">
    <source>
        <dbReference type="ARBA" id="ARBA00022490"/>
    </source>
</evidence>
<keyword evidence="11" id="KW-1185">Reference proteome</keyword>
<evidence type="ECO:0000256" key="8">
    <source>
        <dbReference type="HAMAP-Rule" id="MF_00316"/>
    </source>
</evidence>
<dbReference type="PANTHER" id="PTHR19136:SF81">
    <property type="entry name" value="MOLYBDENUM COFACTOR GUANYLYLTRANSFERASE"/>
    <property type="match status" value="1"/>
</dbReference>
<organism evidence="10 11">
    <name type="scientific">Draconibacterium sediminis</name>
    <dbReference type="NCBI Taxonomy" id="1544798"/>
    <lineage>
        <taxon>Bacteria</taxon>
        <taxon>Pseudomonadati</taxon>
        <taxon>Bacteroidota</taxon>
        <taxon>Bacteroidia</taxon>
        <taxon>Marinilabiliales</taxon>
        <taxon>Prolixibacteraceae</taxon>
        <taxon>Draconibacterium</taxon>
    </lineage>
</organism>
<comment type="function">
    <text evidence="8">Transfers a GMP moiety from GTP to Mo-molybdopterin (Mo-MPT) cofactor (Moco or molybdenum cofactor) to form Mo-molybdopterin guanine dinucleotide (Mo-MGD) cofactor.</text>
</comment>
<dbReference type="GO" id="GO:0005737">
    <property type="term" value="C:cytoplasm"/>
    <property type="evidence" value="ECO:0007669"/>
    <property type="project" value="UniProtKB-SubCell"/>
</dbReference>
<dbReference type="AlphaFoldDB" id="A0A0D8JD81"/>
<keyword evidence="1 8" id="KW-0963">Cytoplasm</keyword>
<feature type="domain" description="MobA-like NTP transferase" evidence="9">
    <location>
        <begin position="6"/>
        <end position="156"/>
    </location>
</feature>
<keyword evidence="4 8" id="KW-0547">Nucleotide-binding</keyword>
<dbReference type="EC" id="2.7.7.77" evidence="8"/>
<comment type="cofactor">
    <cofactor evidence="8">
        <name>Mg(2+)</name>
        <dbReference type="ChEBI" id="CHEBI:18420"/>
    </cofactor>
</comment>
<dbReference type="Gene3D" id="3.90.550.10">
    <property type="entry name" value="Spore Coat Polysaccharide Biosynthesis Protein SpsA, Chain A"/>
    <property type="match status" value="1"/>
</dbReference>
<evidence type="ECO:0000256" key="7">
    <source>
        <dbReference type="ARBA" id="ARBA00023150"/>
    </source>
</evidence>
<dbReference type="SUPFAM" id="SSF53448">
    <property type="entry name" value="Nucleotide-diphospho-sugar transferases"/>
    <property type="match status" value="1"/>
</dbReference>
<name>A0A0D8JD81_9BACT</name>
<feature type="binding site" evidence="8">
    <location>
        <begin position="8"/>
        <end position="10"/>
    </location>
    <ligand>
        <name>GTP</name>
        <dbReference type="ChEBI" id="CHEBI:37565"/>
    </ligand>
</feature>
<dbReference type="GO" id="GO:0046872">
    <property type="term" value="F:metal ion binding"/>
    <property type="evidence" value="ECO:0007669"/>
    <property type="project" value="UniProtKB-KW"/>
</dbReference>
<dbReference type="EMBL" id="JRHC01000001">
    <property type="protein sequence ID" value="KJF44536.1"/>
    <property type="molecule type" value="Genomic_DNA"/>
</dbReference>
<evidence type="ECO:0000313" key="10">
    <source>
        <dbReference type="EMBL" id="KJF44536.1"/>
    </source>
</evidence>
<protein>
    <recommendedName>
        <fullName evidence="8">Probable molybdenum cofactor guanylyltransferase</fullName>
        <shortName evidence="8">MoCo guanylyltransferase</shortName>
        <ecNumber evidence="8">2.7.7.77</ecNumber>
    </recommendedName>
    <alternativeName>
        <fullName evidence="8">GTP:molybdopterin guanylyltransferase</fullName>
    </alternativeName>
    <alternativeName>
        <fullName evidence="8">Mo-MPT guanylyltransferase</fullName>
    </alternativeName>
    <alternativeName>
        <fullName evidence="8">Molybdopterin guanylyltransferase</fullName>
    </alternativeName>
    <alternativeName>
        <fullName evidence="8">Molybdopterin-guanine dinucleotide synthase</fullName>
        <shortName evidence="8">MGD synthase</shortName>
    </alternativeName>
</protein>
<feature type="binding site" evidence="8">
    <location>
        <position position="93"/>
    </location>
    <ligand>
        <name>Mg(2+)</name>
        <dbReference type="ChEBI" id="CHEBI:18420"/>
    </ligand>
</feature>
<dbReference type="RefSeq" id="WP_045026083.1">
    <property type="nucleotide sequence ID" value="NZ_JRHC01000001.1"/>
</dbReference>
<comment type="similarity">
    <text evidence="8">Belongs to the MobA family.</text>
</comment>
<feature type="binding site" evidence="8">
    <location>
        <position position="20"/>
    </location>
    <ligand>
        <name>GTP</name>
        <dbReference type="ChEBI" id="CHEBI:37565"/>
    </ligand>
</feature>
<reference evidence="10 11" key="1">
    <citation type="submission" date="2014-09" db="EMBL/GenBank/DDBJ databases">
        <title>Draft Genome Sequence of Draconibacterium sp. JN14CK-3.</title>
        <authorList>
            <person name="Dong C."/>
            <person name="Lai Q."/>
            <person name="Shao Z."/>
        </authorList>
    </citation>
    <scope>NUCLEOTIDE SEQUENCE [LARGE SCALE GENOMIC DNA]</scope>
    <source>
        <strain evidence="10 11">JN14CK-3</strain>
    </source>
</reference>
<dbReference type="InterPro" id="IPR029044">
    <property type="entry name" value="Nucleotide-diphossugar_trans"/>
</dbReference>
<dbReference type="HAMAP" id="MF_00316">
    <property type="entry name" value="MobA"/>
    <property type="match status" value="1"/>
</dbReference>
<dbReference type="InterPro" id="IPR013482">
    <property type="entry name" value="Molybde_CF_guanTrfase"/>
</dbReference>
<comment type="caution">
    <text evidence="8">Lacks conserved residue(s) required for the propagation of feature annotation.</text>
</comment>
<dbReference type="Pfam" id="PF12804">
    <property type="entry name" value="NTP_transf_3"/>
    <property type="match status" value="1"/>
</dbReference>
<dbReference type="GO" id="GO:0006777">
    <property type="term" value="P:Mo-molybdopterin cofactor biosynthetic process"/>
    <property type="evidence" value="ECO:0007669"/>
    <property type="project" value="UniProtKB-KW"/>
</dbReference>
<dbReference type="CDD" id="cd02503">
    <property type="entry name" value="MobA"/>
    <property type="match status" value="1"/>
</dbReference>
<feature type="binding site" evidence="8">
    <location>
        <position position="93"/>
    </location>
    <ligand>
        <name>GTP</name>
        <dbReference type="ChEBI" id="CHEBI:37565"/>
    </ligand>
</feature>
<evidence type="ECO:0000259" key="9">
    <source>
        <dbReference type="Pfam" id="PF12804"/>
    </source>
</evidence>
<evidence type="ECO:0000256" key="6">
    <source>
        <dbReference type="ARBA" id="ARBA00023134"/>
    </source>
</evidence>
<evidence type="ECO:0000256" key="3">
    <source>
        <dbReference type="ARBA" id="ARBA00022723"/>
    </source>
</evidence>
<keyword evidence="7 8" id="KW-0501">Molybdenum cofactor biosynthesis</keyword>
<dbReference type="PANTHER" id="PTHR19136">
    <property type="entry name" value="MOLYBDENUM COFACTOR GUANYLYLTRANSFERASE"/>
    <property type="match status" value="1"/>
</dbReference>
<dbReference type="STRING" id="1544798.LH29_03380"/>
<evidence type="ECO:0000256" key="4">
    <source>
        <dbReference type="ARBA" id="ARBA00022741"/>
    </source>
</evidence>
<gene>
    <name evidence="8" type="primary">mobA</name>
    <name evidence="10" type="ORF">LH29_03380</name>
</gene>
<comment type="domain">
    <text evidence="8">The N-terminal domain determines nucleotide recognition and specific binding, while the C-terminal domain determines the specific binding to the target protein.</text>
</comment>
<comment type="subcellular location">
    <subcellularLocation>
        <location evidence="8">Cytoplasm</location>
    </subcellularLocation>
</comment>
<dbReference type="Proteomes" id="UP000032544">
    <property type="component" value="Unassembled WGS sequence"/>
</dbReference>
<comment type="caution">
    <text evidence="10">The sequence shown here is derived from an EMBL/GenBank/DDBJ whole genome shotgun (WGS) entry which is preliminary data.</text>
</comment>
<evidence type="ECO:0000256" key="5">
    <source>
        <dbReference type="ARBA" id="ARBA00022842"/>
    </source>
</evidence>
<comment type="catalytic activity">
    <reaction evidence="8">
        <text>Mo-molybdopterin + GTP + H(+) = Mo-molybdopterin guanine dinucleotide + diphosphate</text>
        <dbReference type="Rhea" id="RHEA:34243"/>
        <dbReference type="ChEBI" id="CHEBI:15378"/>
        <dbReference type="ChEBI" id="CHEBI:33019"/>
        <dbReference type="ChEBI" id="CHEBI:37565"/>
        <dbReference type="ChEBI" id="CHEBI:71302"/>
        <dbReference type="ChEBI" id="CHEBI:71310"/>
        <dbReference type="EC" id="2.7.7.77"/>
    </reaction>
</comment>
<keyword evidence="2 8" id="KW-0808">Transferase</keyword>
<proteinExistence type="inferred from homology"/>
<keyword evidence="3 8" id="KW-0479">Metal-binding</keyword>
<feature type="binding site" evidence="8">
    <location>
        <position position="64"/>
    </location>
    <ligand>
        <name>GTP</name>
        <dbReference type="ChEBI" id="CHEBI:37565"/>
    </ligand>
</feature>
<keyword evidence="6 8" id="KW-0342">GTP-binding</keyword>
<dbReference type="GO" id="GO:0005525">
    <property type="term" value="F:GTP binding"/>
    <property type="evidence" value="ECO:0007669"/>
    <property type="project" value="UniProtKB-UniRule"/>
</dbReference>
<accession>A0A0D8JD81</accession>
<dbReference type="GO" id="GO:0061603">
    <property type="term" value="F:molybdenum cofactor guanylyltransferase activity"/>
    <property type="evidence" value="ECO:0007669"/>
    <property type="project" value="UniProtKB-EC"/>
</dbReference>
<evidence type="ECO:0000256" key="2">
    <source>
        <dbReference type="ARBA" id="ARBA00022679"/>
    </source>
</evidence>